<gene>
    <name evidence="2" type="ORF">SAMN03080599_00929</name>
</gene>
<evidence type="ECO:0000256" key="1">
    <source>
        <dbReference type="SAM" id="Phobius"/>
    </source>
</evidence>
<accession>A0A1G5RWR3</accession>
<keyword evidence="1" id="KW-0812">Transmembrane</keyword>
<dbReference type="AlphaFoldDB" id="A0A1G5RWR3"/>
<dbReference type="Proteomes" id="UP000199208">
    <property type="component" value="Unassembled WGS sequence"/>
</dbReference>
<protein>
    <recommendedName>
        <fullName evidence="4">DUF3810 domain-containing protein</fullName>
    </recommendedName>
</protein>
<feature type="transmembrane region" description="Helical" evidence="1">
    <location>
        <begin position="96"/>
        <end position="117"/>
    </location>
</feature>
<reference evidence="2 3" key="1">
    <citation type="submission" date="2016-10" db="EMBL/GenBank/DDBJ databases">
        <authorList>
            <person name="de Groot N.N."/>
        </authorList>
    </citation>
    <scope>NUCLEOTIDE SEQUENCE [LARGE SCALE GENOMIC DNA]</scope>
    <source>
        <strain evidence="2 3">DSM 2784</strain>
    </source>
</reference>
<dbReference type="InterPro" id="IPR024294">
    <property type="entry name" value="DUF3810"/>
</dbReference>
<dbReference type="OrthoDB" id="1048788at2"/>
<dbReference type="Pfam" id="PF12725">
    <property type="entry name" value="DUF3810"/>
    <property type="match status" value="1"/>
</dbReference>
<keyword evidence="1" id="KW-1133">Transmembrane helix</keyword>
<evidence type="ECO:0000313" key="2">
    <source>
        <dbReference type="EMBL" id="SCZ77749.1"/>
    </source>
</evidence>
<dbReference type="RefSeq" id="WP_092589718.1">
    <property type="nucleotide sequence ID" value="NZ_FMWL01000003.1"/>
</dbReference>
<keyword evidence="1" id="KW-0472">Membrane</keyword>
<keyword evidence="3" id="KW-1185">Reference proteome</keyword>
<name>A0A1G5RWR3_9FIRM</name>
<evidence type="ECO:0008006" key="4">
    <source>
        <dbReference type="Google" id="ProtNLM"/>
    </source>
</evidence>
<sequence length="390" mass="43246">MGDVLFRIKKLPKSALWIALAPAFYGLGHWLERHPEMLEAYYAGSIQKSWMQLISSASGVLPFSLAELLFLTHLLAIPVLLIMLIIKLFRGGAIKLVYQILAYTAMLYVLFMLAWGLNYSRQPLAATLGYDVRPYAIEELYALSELLIDQANQLRVYQATDPNGVMRLPVNTADMFSRTAIGYQAIEALNPIFQGIWGPPKAVVLSEAMLYTGITGVFMPFTGEANINVRVPDLLLPAIAMHEKAHQMGIAREDEANYAAYLACMSHPDLDFQYSGTVLALIHTTNALYREAPELYFELRARYSEDLKRDLAAYSAFWKPYQGKVNDTADQINDTYLKTNRQQDGVKSYGRMVDLLLADFLSTGSIAAAAAPDAEAEAGMDAATEGVSDS</sequence>
<dbReference type="STRING" id="1120920.SAMN03080599_00929"/>
<dbReference type="EMBL" id="FMWL01000003">
    <property type="protein sequence ID" value="SCZ77749.1"/>
    <property type="molecule type" value="Genomic_DNA"/>
</dbReference>
<feature type="transmembrane region" description="Helical" evidence="1">
    <location>
        <begin position="68"/>
        <end position="89"/>
    </location>
</feature>
<evidence type="ECO:0000313" key="3">
    <source>
        <dbReference type="Proteomes" id="UP000199208"/>
    </source>
</evidence>
<proteinExistence type="predicted"/>
<feature type="transmembrane region" description="Helical" evidence="1">
    <location>
        <begin position="14"/>
        <end position="31"/>
    </location>
</feature>
<organism evidence="2 3">
    <name type="scientific">Acidaminobacter hydrogenoformans DSM 2784</name>
    <dbReference type="NCBI Taxonomy" id="1120920"/>
    <lineage>
        <taxon>Bacteria</taxon>
        <taxon>Bacillati</taxon>
        <taxon>Bacillota</taxon>
        <taxon>Clostridia</taxon>
        <taxon>Peptostreptococcales</taxon>
        <taxon>Acidaminobacteraceae</taxon>
        <taxon>Acidaminobacter</taxon>
    </lineage>
</organism>